<dbReference type="OrthoDB" id="8670144at2"/>
<protein>
    <submittedName>
        <fullName evidence="13">Iron complex outermembrane receptor protein</fullName>
    </submittedName>
</protein>
<dbReference type="SUPFAM" id="SSF56935">
    <property type="entry name" value="Porins"/>
    <property type="match status" value="1"/>
</dbReference>
<dbReference type="InterPro" id="IPR036942">
    <property type="entry name" value="Beta-barrel_TonB_sf"/>
</dbReference>
<reference evidence="13 14" key="1">
    <citation type="submission" date="2018-06" db="EMBL/GenBank/DDBJ databases">
        <title>Genomic Encyclopedia of Type Strains, Phase IV (KMG-IV): sequencing the most valuable type-strain genomes for metagenomic binning, comparative biology and taxonomic classification.</title>
        <authorList>
            <person name="Goeker M."/>
        </authorList>
    </citation>
    <scope>NUCLEOTIDE SEQUENCE [LARGE SCALE GENOMIC DNA]</scope>
    <source>
        <strain evidence="13 14">DSM 30166</strain>
    </source>
</reference>
<keyword evidence="7 8" id="KW-0998">Cell outer membrane</keyword>
<dbReference type="GO" id="GO:0009279">
    <property type="term" value="C:cell outer membrane"/>
    <property type="evidence" value="ECO:0007669"/>
    <property type="project" value="UniProtKB-SubCell"/>
</dbReference>
<evidence type="ECO:0000256" key="10">
    <source>
        <dbReference type="SAM" id="SignalP"/>
    </source>
</evidence>
<evidence type="ECO:0000256" key="2">
    <source>
        <dbReference type="ARBA" id="ARBA00022448"/>
    </source>
</evidence>
<feature type="chain" id="PRO_5016662855" evidence="10">
    <location>
        <begin position="19"/>
        <end position="708"/>
    </location>
</feature>
<comment type="caution">
    <text evidence="13">The sequence shown here is derived from an EMBL/GenBank/DDBJ whole genome shotgun (WGS) entry which is preliminary data.</text>
</comment>
<keyword evidence="3 8" id="KW-1134">Transmembrane beta strand</keyword>
<evidence type="ECO:0000256" key="1">
    <source>
        <dbReference type="ARBA" id="ARBA00004571"/>
    </source>
</evidence>
<dbReference type="InterPro" id="IPR012910">
    <property type="entry name" value="Plug_dom"/>
</dbReference>
<evidence type="ECO:0000313" key="13">
    <source>
        <dbReference type="EMBL" id="RBP61269.1"/>
    </source>
</evidence>
<dbReference type="GO" id="GO:0015344">
    <property type="term" value="F:siderophore uptake transmembrane transporter activity"/>
    <property type="evidence" value="ECO:0007669"/>
    <property type="project" value="TreeGrafter"/>
</dbReference>
<evidence type="ECO:0000256" key="3">
    <source>
        <dbReference type="ARBA" id="ARBA00022452"/>
    </source>
</evidence>
<dbReference type="PANTHER" id="PTHR30069:SF42">
    <property type="entry name" value="FERRIC AEROBACTIN RECEPTOR"/>
    <property type="match status" value="1"/>
</dbReference>
<dbReference type="InterPro" id="IPR037066">
    <property type="entry name" value="Plug_dom_sf"/>
</dbReference>
<dbReference type="Proteomes" id="UP000253046">
    <property type="component" value="Unassembled WGS sequence"/>
</dbReference>
<evidence type="ECO:0000256" key="7">
    <source>
        <dbReference type="ARBA" id="ARBA00023237"/>
    </source>
</evidence>
<comment type="similarity">
    <text evidence="8 9">Belongs to the TonB-dependent receptor family.</text>
</comment>
<name>A0A366I2U3_9GAMM</name>
<dbReference type="GO" id="GO:0044718">
    <property type="term" value="P:siderophore transmembrane transport"/>
    <property type="evidence" value="ECO:0007669"/>
    <property type="project" value="TreeGrafter"/>
</dbReference>
<dbReference type="AlphaFoldDB" id="A0A366I2U3"/>
<keyword evidence="2 8" id="KW-0813">Transport</keyword>
<gene>
    <name evidence="13" type="ORF">DES54_12410</name>
</gene>
<comment type="subcellular location">
    <subcellularLocation>
        <location evidence="1 8">Cell outer membrane</location>
        <topology evidence="1 8">Multi-pass membrane protein</topology>
    </subcellularLocation>
</comment>
<keyword evidence="13" id="KW-0675">Receptor</keyword>
<dbReference type="Pfam" id="PF07715">
    <property type="entry name" value="Plug"/>
    <property type="match status" value="1"/>
</dbReference>
<feature type="domain" description="TonB-dependent receptor plug" evidence="12">
    <location>
        <begin position="44"/>
        <end position="148"/>
    </location>
</feature>
<keyword evidence="6 8" id="KW-0472">Membrane</keyword>
<keyword evidence="14" id="KW-1185">Reference proteome</keyword>
<organism evidence="13 14">
    <name type="scientific">Brenneria salicis ATCC 15712 = DSM 30166</name>
    <dbReference type="NCBI Taxonomy" id="714314"/>
    <lineage>
        <taxon>Bacteria</taxon>
        <taxon>Pseudomonadati</taxon>
        <taxon>Pseudomonadota</taxon>
        <taxon>Gammaproteobacteria</taxon>
        <taxon>Enterobacterales</taxon>
        <taxon>Pectobacteriaceae</taxon>
        <taxon>Brenneria</taxon>
    </lineage>
</organism>
<dbReference type="Pfam" id="PF00593">
    <property type="entry name" value="TonB_dep_Rec_b-barrel"/>
    <property type="match status" value="1"/>
</dbReference>
<dbReference type="Gene3D" id="2.40.170.20">
    <property type="entry name" value="TonB-dependent receptor, beta-barrel domain"/>
    <property type="match status" value="1"/>
</dbReference>
<evidence type="ECO:0000256" key="5">
    <source>
        <dbReference type="ARBA" id="ARBA00023077"/>
    </source>
</evidence>
<dbReference type="PANTHER" id="PTHR30069">
    <property type="entry name" value="TONB-DEPENDENT OUTER MEMBRANE RECEPTOR"/>
    <property type="match status" value="1"/>
</dbReference>
<evidence type="ECO:0000256" key="9">
    <source>
        <dbReference type="RuleBase" id="RU003357"/>
    </source>
</evidence>
<evidence type="ECO:0000313" key="14">
    <source>
        <dbReference type="Proteomes" id="UP000253046"/>
    </source>
</evidence>
<evidence type="ECO:0000256" key="6">
    <source>
        <dbReference type="ARBA" id="ARBA00023136"/>
    </source>
</evidence>
<proteinExistence type="inferred from homology"/>
<dbReference type="InterPro" id="IPR000531">
    <property type="entry name" value="Beta-barrel_TonB"/>
</dbReference>
<dbReference type="InterPro" id="IPR039426">
    <property type="entry name" value="TonB-dep_rcpt-like"/>
</dbReference>
<feature type="domain" description="TonB-dependent receptor-like beta-barrel" evidence="11">
    <location>
        <begin position="264"/>
        <end position="672"/>
    </location>
</feature>
<dbReference type="Gene3D" id="2.170.130.10">
    <property type="entry name" value="TonB-dependent receptor, plug domain"/>
    <property type="match status" value="1"/>
</dbReference>
<accession>A0A366I2U3</accession>
<keyword evidence="5 9" id="KW-0798">TonB box</keyword>
<evidence type="ECO:0000256" key="8">
    <source>
        <dbReference type="PROSITE-ProRule" id="PRU01360"/>
    </source>
</evidence>
<evidence type="ECO:0000259" key="12">
    <source>
        <dbReference type="Pfam" id="PF07715"/>
    </source>
</evidence>
<dbReference type="CDD" id="cd01347">
    <property type="entry name" value="ligand_gated_channel"/>
    <property type="match status" value="1"/>
</dbReference>
<keyword evidence="4 8" id="KW-0812">Transmembrane</keyword>
<sequence>MRALLALMPCVLISQAYAQNNASKQSDDGGDEMVISASRANIQQKKSPQVVTVITKAEIEQQMLISADSSQLLSNLLPSFSPSRQKMSGSGETFRGRAALVMIDGIPQSNPLRPTGREMHTIDFSMVERIEVIHGANATNGLGATGGVINIITRRPENGAFNQHVNVQTTIPTEKIRGETASYKTTYRVDGRQDYLDYLFAVGYENQGLYLDGKNRPVGVDNTQGDTMDSRAYDVLAKVGYWLDDYQRVQLSVNRYHIKGENNYRSVDGVRNQGIPTTSVRGTPEGIAPRNSVWSTGLTYEHHDLAGMKLSALLFSQQYEALFGADNSNTFQDVNIAPIGALYDQSRAVSSKYGTKLALTKDDLLDDRLKVTIGFDTLLDKSKQDMYLTGRTYVPEVEYTNYSPFIQGEYQLLDDVVLYAGVRHEIAKLKVDSYQTLAASTATRPNNSAMVDGGSPKFNETLYNVGIVYSPLDSLSLFANYSEGFGMPDVGRALRSIRTAGQDVDNFRNLQPIVTDNIEAGFRFNKNRFDFEMSYYQSNSKLGSRVEANADGLFIAQREKTRIQGVEVAAGYQINDRHKIKASYAHSEGKYDSDDNGSLDAKLDGLNVAPDRLITSWSANWNETWSSFVQVNYAFDKNFDGVDKDFDGYALVDAAVGYKLPYGKLNVSVANLLNENYITYYSQSALVNDTRYFSGRGRTLTLGYSIDF</sequence>
<dbReference type="EMBL" id="QNRY01000024">
    <property type="protein sequence ID" value="RBP61269.1"/>
    <property type="molecule type" value="Genomic_DNA"/>
</dbReference>
<keyword evidence="10" id="KW-0732">Signal</keyword>
<dbReference type="RefSeq" id="WP_113867357.1">
    <property type="nucleotide sequence ID" value="NZ_AGJP01000001.1"/>
</dbReference>
<evidence type="ECO:0000256" key="4">
    <source>
        <dbReference type="ARBA" id="ARBA00022692"/>
    </source>
</evidence>
<feature type="signal peptide" evidence="10">
    <location>
        <begin position="1"/>
        <end position="18"/>
    </location>
</feature>
<dbReference type="PROSITE" id="PS52016">
    <property type="entry name" value="TONB_DEPENDENT_REC_3"/>
    <property type="match status" value="1"/>
</dbReference>
<evidence type="ECO:0000259" key="11">
    <source>
        <dbReference type="Pfam" id="PF00593"/>
    </source>
</evidence>